<evidence type="ECO:0000313" key="1">
    <source>
        <dbReference type="EnsemblMetazoa" id="GPAI006584-PA"/>
    </source>
</evidence>
<protein>
    <submittedName>
        <fullName evidence="1">Uncharacterized protein</fullName>
    </submittedName>
</protein>
<reference evidence="2" key="1">
    <citation type="submission" date="2014-03" db="EMBL/GenBank/DDBJ databases">
        <authorList>
            <person name="Aksoy S."/>
            <person name="Warren W."/>
            <person name="Wilson R.K."/>
        </authorList>
    </citation>
    <scope>NUCLEOTIDE SEQUENCE [LARGE SCALE GENOMIC DNA]</scope>
    <source>
        <strain evidence="2">IAEA</strain>
    </source>
</reference>
<dbReference type="VEuPathDB" id="VectorBase:GPAI006584"/>
<dbReference type="AlphaFoldDB" id="A0A1A9Z814"/>
<proteinExistence type="predicted"/>
<evidence type="ECO:0000313" key="2">
    <source>
        <dbReference type="Proteomes" id="UP000092445"/>
    </source>
</evidence>
<accession>A0A1A9Z814</accession>
<organism evidence="1 2">
    <name type="scientific">Glossina pallidipes</name>
    <name type="common">Tsetse fly</name>
    <dbReference type="NCBI Taxonomy" id="7398"/>
    <lineage>
        <taxon>Eukaryota</taxon>
        <taxon>Metazoa</taxon>
        <taxon>Ecdysozoa</taxon>
        <taxon>Arthropoda</taxon>
        <taxon>Hexapoda</taxon>
        <taxon>Insecta</taxon>
        <taxon>Pterygota</taxon>
        <taxon>Neoptera</taxon>
        <taxon>Endopterygota</taxon>
        <taxon>Diptera</taxon>
        <taxon>Brachycera</taxon>
        <taxon>Muscomorpha</taxon>
        <taxon>Hippoboscoidea</taxon>
        <taxon>Glossinidae</taxon>
        <taxon>Glossina</taxon>
    </lineage>
</organism>
<keyword evidence="2" id="KW-1185">Reference proteome</keyword>
<sequence>MKNGKFKNTLSVLHNIRTAITKEDQHNRVCMHMRDFKLYHYENHHHHHHHRYHHHHHRYHRHCSYYSYTGPDFLYAPFDER</sequence>
<name>A0A1A9Z814_GLOPL</name>
<dbReference type="Proteomes" id="UP000092445">
    <property type="component" value="Unassembled WGS sequence"/>
</dbReference>
<reference evidence="1" key="2">
    <citation type="submission" date="2020-05" db="UniProtKB">
        <authorList>
            <consortium name="EnsemblMetazoa"/>
        </authorList>
    </citation>
    <scope>IDENTIFICATION</scope>
    <source>
        <strain evidence="1">IAEA</strain>
    </source>
</reference>
<dbReference type="EnsemblMetazoa" id="GPAI006584-RA">
    <property type="protein sequence ID" value="GPAI006584-PA"/>
    <property type="gene ID" value="GPAI006584"/>
</dbReference>